<keyword evidence="14" id="KW-1185">Reference proteome</keyword>
<evidence type="ECO:0000256" key="6">
    <source>
        <dbReference type="ARBA" id="ARBA00022763"/>
    </source>
</evidence>
<dbReference type="Proteomes" id="UP000195043">
    <property type="component" value="Unassembled WGS sequence"/>
</dbReference>
<keyword evidence="9" id="KW-0963">Cytoplasm</keyword>
<evidence type="ECO:0000313" key="13">
    <source>
        <dbReference type="EMBL" id="OTN77424.1"/>
    </source>
</evidence>
<comment type="function">
    <text evidence="2 9 11">Excises uracil residues from the DNA which can arise as a result of misincorporation of dUMP residues by DNA polymerase or due to deamination of cytosine.</text>
</comment>
<dbReference type="InterPro" id="IPR018085">
    <property type="entry name" value="Ura-DNA_Glyclase_AS"/>
</dbReference>
<dbReference type="Pfam" id="PF03167">
    <property type="entry name" value="UDG"/>
    <property type="match status" value="1"/>
</dbReference>
<evidence type="ECO:0000256" key="3">
    <source>
        <dbReference type="ARBA" id="ARBA00008184"/>
    </source>
</evidence>
<dbReference type="SMART" id="SM00987">
    <property type="entry name" value="UreE_C"/>
    <property type="match status" value="1"/>
</dbReference>
<comment type="catalytic activity">
    <reaction evidence="1 9 11">
        <text>Hydrolyzes single-stranded DNA or mismatched double-stranded DNA and polynucleotides, releasing free uracil.</text>
        <dbReference type="EC" id="3.2.2.27"/>
    </reaction>
</comment>
<dbReference type="SUPFAM" id="SSF52141">
    <property type="entry name" value="Uracil-DNA glycosylase-like"/>
    <property type="match status" value="1"/>
</dbReference>
<dbReference type="CDD" id="cd10027">
    <property type="entry name" value="UDG-F1-like"/>
    <property type="match status" value="1"/>
</dbReference>
<dbReference type="STRING" id="1834191.A5886_002524"/>
<dbReference type="NCBIfam" id="TIGR00628">
    <property type="entry name" value="ung"/>
    <property type="match status" value="1"/>
</dbReference>
<sequence>MNPSLPQDWQERLATSFAQPYYQKLQQFLAKEYQEYTVYPERSHIFQALQLTPYQEVKVVILGQDPYHGPNQAHGLAFSVQPGVKIPPSLRNIYQELSADLQIAPPNDGYLVPWAKQGVFLLNTVLTVRAGEANSHHGQGWERLTDTIIETLNQREKPMIFVLWGKPAQKKIPLINSDKHLILTAPHPSPLSAYRGFFGSKPFSAINDALTRMGETPIKWA</sequence>
<dbReference type="PROSITE" id="PS00130">
    <property type="entry name" value="U_DNA_GLYCOSYLASE"/>
    <property type="match status" value="1"/>
</dbReference>
<dbReference type="RefSeq" id="WP_086275451.1">
    <property type="nucleotide sequence ID" value="NZ_NGKU01000001.1"/>
</dbReference>
<comment type="caution">
    <text evidence="13">The sequence shown here is derived from an EMBL/GenBank/DDBJ whole genome shotgun (WGS) entry which is preliminary data.</text>
</comment>
<gene>
    <name evidence="9" type="primary">ung</name>
    <name evidence="13" type="ORF">A5886_002524</name>
</gene>
<dbReference type="InterPro" id="IPR002043">
    <property type="entry name" value="UDG_fam1"/>
</dbReference>
<dbReference type="PANTHER" id="PTHR11264:SF0">
    <property type="entry name" value="URACIL-DNA GLYCOSYLASE"/>
    <property type="match status" value="1"/>
</dbReference>
<feature type="active site" description="Proton acceptor" evidence="9 10">
    <location>
        <position position="65"/>
    </location>
</feature>
<dbReference type="SMART" id="SM00986">
    <property type="entry name" value="UDG"/>
    <property type="match status" value="1"/>
</dbReference>
<evidence type="ECO:0000256" key="7">
    <source>
        <dbReference type="ARBA" id="ARBA00022801"/>
    </source>
</evidence>
<evidence type="ECO:0000313" key="14">
    <source>
        <dbReference type="Proteomes" id="UP000195043"/>
    </source>
</evidence>
<dbReference type="GO" id="GO:0004844">
    <property type="term" value="F:uracil DNA N-glycosylase activity"/>
    <property type="evidence" value="ECO:0007669"/>
    <property type="project" value="UniProtKB-UniRule"/>
</dbReference>
<evidence type="ECO:0000256" key="10">
    <source>
        <dbReference type="PROSITE-ProRule" id="PRU10072"/>
    </source>
</evidence>
<dbReference type="NCBIfam" id="NF003589">
    <property type="entry name" value="PRK05254.1-2"/>
    <property type="match status" value="1"/>
</dbReference>
<dbReference type="Gene3D" id="3.40.470.10">
    <property type="entry name" value="Uracil-DNA glycosylase-like domain"/>
    <property type="match status" value="1"/>
</dbReference>
<reference evidence="13 14" key="1">
    <citation type="submission" date="2017-05" db="EMBL/GenBank/DDBJ databases">
        <title>The Genome Sequence of Enterococcus sp. 8G7_MSG3316.</title>
        <authorList>
            <consortium name="The Broad Institute Genomics Platform"/>
            <consortium name="The Broad Institute Genomic Center for Infectious Diseases"/>
            <person name="Earl A."/>
            <person name="Manson A."/>
            <person name="Schwartman J."/>
            <person name="Gilmore M."/>
            <person name="Abouelleil A."/>
            <person name="Cao P."/>
            <person name="Chapman S."/>
            <person name="Cusick C."/>
            <person name="Shea T."/>
            <person name="Young S."/>
            <person name="Neafsey D."/>
            <person name="Nusbaum C."/>
            <person name="Birren B."/>
        </authorList>
    </citation>
    <scope>NUCLEOTIDE SEQUENCE [LARGE SCALE GENOMIC DNA]</scope>
    <source>
        <strain evidence="13 14">8G7_MSG3316</strain>
    </source>
</reference>
<dbReference type="NCBIfam" id="NF003591">
    <property type="entry name" value="PRK05254.1-4"/>
    <property type="match status" value="1"/>
</dbReference>
<comment type="subcellular location">
    <subcellularLocation>
        <location evidence="9">Cytoplasm</location>
    </subcellularLocation>
</comment>
<organism evidence="13 14">
    <name type="scientific">Candidatus Enterococcus testudinis</name>
    <dbReference type="NCBI Taxonomy" id="1834191"/>
    <lineage>
        <taxon>Bacteria</taxon>
        <taxon>Bacillati</taxon>
        <taxon>Bacillota</taxon>
        <taxon>Bacilli</taxon>
        <taxon>Lactobacillales</taxon>
        <taxon>Enterococcaceae</taxon>
        <taxon>Enterococcus</taxon>
    </lineage>
</organism>
<evidence type="ECO:0000256" key="2">
    <source>
        <dbReference type="ARBA" id="ARBA00002631"/>
    </source>
</evidence>
<evidence type="ECO:0000256" key="9">
    <source>
        <dbReference type="HAMAP-Rule" id="MF_00148"/>
    </source>
</evidence>
<dbReference type="PANTHER" id="PTHR11264">
    <property type="entry name" value="URACIL-DNA GLYCOSYLASE"/>
    <property type="match status" value="1"/>
</dbReference>
<evidence type="ECO:0000256" key="8">
    <source>
        <dbReference type="ARBA" id="ARBA00023204"/>
    </source>
</evidence>
<dbReference type="OrthoDB" id="9804372at2"/>
<dbReference type="NCBIfam" id="NF003588">
    <property type="entry name" value="PRK05254.1-1"/>
    <property type="match status" value="1"/>
</dbReference>
<keyword evidence="6 9" id="KW-0227">DNA damage</keyword>
<evidence type="ECO:0000259" key="12">
    <source>
        <dbReference type="SMART" id="SM00986"/>
    </source>
</evidence>
<feature type="domain" description="Uracil-DNA glycosylase-like" evidence="12">
    <location>
        <begin position="50"/>
        <end position="210"/>
    </location>
</feature>
<evidence type="ECO:0000256" key="4">
    <source>
        <dbReference type="ARBA" id="ARBA00012030"/>
    </source>
</evidence>
<name>A0A242A8S1_9ENTE</name>
<accession>A0A242A8S1</accession>
<dbReference type="FunFam" id="3.40.470.10:FF:000001">
    <property type="entry name" value="Uracil-DNA glycosylase"/>
    <property type="match status" value="1"/>
</dbReference>
<dbReference type="AlphaFoldDB" id="A0A242A8S1"/>
<dbReference type="GO" id="GO:0005737">
    <property type="term" value="C:cytoplasm"/>
    <property type="evidence" value="ECO:0007669"/>
    <property type="project" value="UniProtKB-SubCell"/>
</dbReference>
<proteinExistence type="inferred from homology"/>
<evidence type="ECO:0000256" key="11">
    <source>
        <dbReference type="RuleBase" id="RU003780"/>
    </source>
</evidence>
<dbReference type="GO" id="GO:0097510">
    <property type="term" value="P:base-excision repair, AP site formation via deaminated base removal"/>
    <property type="evidence" value="ECO:0007669"/>
    <property type="project" value="TreeGrafter"/>
</dbReference>
<keyword evidence="8 9" id="KW-0234">DNA repair</keyword>
<evidence type="ECO:0000256" key="5">
    <source>
        <dbReference type="ARBA" id="ARBA00018429"/>
    </source>
</evidence>
<dbReference type="InterPro" id="IPR005122">
    <property type="entry name" value="Uracil-DNA_glycosylase-like"/>
</dbReference>
<keyword evidence="7 9" id="KW-0378">Hydrolase</keyword>
<dbReference type="EC" id="3.2.2.27" evidence="4 9"/>
<evidence type="ECO:0000256" key="1">
    <source>
        <dbReference type="ARBA" id="ARBA00001400"/>
    </source>
</evidence>
<comment type="similarity">
    <text evidence="3 9 11">Belongs to the uracil-DNA glycosylase (UDG) superfamily. UNG family.</text>
</comment>
<dbReference type="HAMAP" id="MF_00148">
    <property type="entry name" value="UDG"/>
    <property type="match status" value="1"/>
</dbReference>
<dbReference type="InterPro" id="IPR036895">
    <property type="entry name" value="Uracil-DNA_glycosylase-like_sf"/>
</dbReference>
<protein>
    <recommendedName>
        <fullName evidence="5 9">Uracil-DNA glycosylase</fullName>
        <shortName evidence="9">UDG</shortName>
        <ecNumber evidence="4 9">3.2.2.27</ecNumber>
    </recommendedName>
</protein>
<dbReference type="EMBL" id="NGKU01000001">
    <property type="protein sequence ID" value="OTN77424.1"/>
    <property type="molecule type" value="Genomic_DNA"/>
</dbReference>
<dbReference type="NCBIfam" id="NF003592">
    <property type="entry name" value="PRK05254.1-5"/>
    <property type="match status" value="1"/>
</dbReference>